<reference evidence="3 4" key="1">
    <citation type="submission" date="2015-04" db="EMBL/GenBank/DDBJ databases">
        <authorList>
            <person name="Syromyatnikov M.Y."/>
            <person name="Popov V.N."/>
        </authorList>
    </citation>
    <scope>NUCLEOTIDE SEQUENCE [LARGE SCALE GENOMIC DNA]</scope>
</reference>
<feature type="chain" id="PRO_5012430244" evidence="1">
    <location>
        <begin position="24"/>
        <end position="180"/>
    </location>
</feature>
<sequence length="180" mass="20472">MSVKHFQVVLLVFSMFLLKLSQPQTPPSIDDPDFNTNIWKALCSNELPAEPLRESFPLRLEIFPDPFFNTFSPGQHIRVTLRGIDPSFDFGAFLIRAHSTFDTTAVGEWIGIGLGKAMSCANEDFEGNDYAAQKNVTLRSYQELIWTAPMITGNYVFNLTTSERFMVYWADQLSHVLRVV</sequence>
<name>A0A1J1IPA8_9DIPT</name>
<evidence type="ECO:0000259" key="2">
    <source>
        <dbReference type="Pfam" id="PF02014"/>
    </source>
</evidence>
<dbReference type="InterPro" id="IPR002861">
    <property type="entry name" value="Reeler_dom"/>
</dbReference>
<protein>
    <submittedName>
        <fullName evidence="3">CLUMA_CG015197, isoform A</fullName>
    </submittedName>
</protein>
<dbReference type="Proteomes" id="UP000183832">
    <property type="component" value="Unassembled WGS sequence"/>
</dbReference>
<dbReference type="AlphaFoldDB" id="A0A1J1IPA8"/>
<dbReference type="InterPro" id="IPR042307">
    <property type="entry name" value="Reeler_sf"/>
</dbReference>
<dbReference type="EMBL" id="CVRI01000057">
    <property type="protein sequence ID" value="CRL02063.1"/>
    <property type="molecule type" value="Genomic_DNA"/>
</dbReference>
<evidence type="ECO:0000256" key="1">
    <source>
        <dbReference type="SAM" id="SignalP"/>
    </source>
</evidence>
<feature type="domain" description="Reelin" evidence="2">
    <location>
        <begin position="69"/>
        <end position="170"/>
    </location>
</feature>
<accession>A0A1J1IPA8</accession>
<evidence type="ECO:0000313" key="3">
    <source>
        <dbReference type="EMBL" id="CRL02063.1"/>
    </source>
</evidence>
<keyword evidence="4" id="KW-1185">Reference proteome</keyword>
<dbReference type="Pfam" id="PF02014">
    <property type="entry name" value="Reeler"/>
    <property type="match status" value="1"/>
</dbReference>
<organism evidence="3 4">
    <name type="scientific">Clunio marinus</name>
    <dbReference type="NCBI Taxonomy" id="568069"/>
    <lineage>
        <taxon>Eukaryota</taxon>
        <taxon>Metazoa</taxon>
        <taxon>Ecdysozoa</taxon>
        <taxon>Arthropoda</taxon>
        <taxon>Hexapoda</taxon>
        <taxon>Insecta</taxon>
        <taxon>Pterygota</taxon>
        <taxon>Neoptera</taxon>
        <taxon>Endopterygota</taxon>
        <taxon>Diptera</taxon>
        <taxon>Nematocera</taxon>
        <taxon>Chironomoidea</taxon>
        <taxon>Chironomidae</taxon>
        <taxon>Clunio</taxon>
    </lineage>
</organism>
<gene>
    <name evidence="3" type="ORF">CLUMA_CG015197</name>
</gene>
<dbReference type="Gene3D" id="2.60.40.4060">
    <property type="entry name" value="Reeler domain"/>
    <property type="match status" value="1"/>
</dbReference>
<proteinExistence type="predicted"/>
<keyword evidence="1" id="KW-0732">Signal</keyword>
<dbReference type="CDD" id="cd08544">
    <property type="entry name" value="Reeler"/>
    <property type="match status" value="1"/>
</dbReference>
<feature type="signal peptide" evidence="1">
    <location>
        <begin position="1"/>
        <end position="23"/>
    </location>
</feature>
<evidence type="ECO:0000313" key="4">
    <source>
        <dbReference type="Proteomes" id="UP000183832"/>
    </source>
</evidence>